<dbReference type="PANTHER" id="PTHR45228">
    <property type="entry name" value="CYCLIC DI-GMP PHOSPHODIESTERASE TM_0186-RELATED"/>
    <property type="match status" value="1"/>
</dbReference>
<feature type="domain" description="HD-GYP" evidence="3">
    <location>
        <begin position="144"/>
        <end position="341"/>
    </location>
</feature>
<proteinExistence type="predicted"/>
<dbReference type="OrthoDB" id="9816273at2"/>
<dbReference type="GO" id="GO:0008081">
    <property type="term" value="F:phosphoric diester hydrolase activity"/>
    <property type="evidence" value="ECO:0007669"/>
    <property type="project" value="UniProtKB-ARBA"/>
</dbReference>
<dbReference type="PROSITE" id="PS50110">
    <property type="entry name" value="RESPONSE_REGULATORY"/>
    <property type="match status" value="1"/>
</dbReference>
<evidence type="ECO:0000259" key="2">
    <source>
        <dbReference type="PROSITE" id="PS50110"/>
    </source>
</evidence>
<dbReference type="SUPFAM" id="SSF109604">
    <property type="entry name" value="HD-domain/PDEase-like"/>
    <property type="match status" value="1"/>
</dbReference>
<dbReference type="SMART" id="SM00471">
    <property type="entry name" value="HDc"/>
    <property type="match status" value="1"/>
</dbReference>
<dbReference type="Gene3D" id="1.10.3210.10">
    <property type="entry name" value="Hypothetical protein af1432"/>
    <property type="match status" value="1"/>
</dbReference>
<dbReference type="GO" id="GO:0000160">
    <property type="term" value="P:phosphorelay signal transduction system"/>
    <property type="evidence" value="ECO:0007669"/>
    <property type="project" value="InterPro"/>
</dbReference>
<evidence type="ECO:0000313" key="5">
    <source>
        <dbReference type="Proteomes" id="UP000191980"/>
    </source>
</evidence>
<dbReference type="PANTHER" id="PTHR45228:SF5">
    <property type="entry name" value="CYCLIC DI-GMP PHOSPHODIESTERASE VC_1348-RELATED"/>
    <property type="match status" value="1"/>
</dbReference>
<feature type="domain" description="Response regulatory" evidence="2">
    <location>
        <begin position="8"/>
        <end position="124"/>
    </location>
</feature>
<dbReference type="CDD" id="cd19920">
    <property type="entry name" value="REC_PA4781-like"/>
    <property type="match status" value="1"/>
</dbReference>
<keyword evidence="1" id="KW-0597">Phosphoprotein</keyword>
<feature type="modified residue" description="4-aspartylphosphate" evidence="1">
    <location>
        <position position="57"/>
    </location>
</feature>
<name>A0A1V8M3K5_9GAMM</name>
<dbReference type="Pfam" id="PF00072">
    <property type="entry name" value="Response_reg"/>
    <property type="match status" value="1"/>
</dbReference>
<dbReference type="SMART" id="SM00448">
    <property type="entry name" value="REC"/>
    <property type="match status" value="1"/>
</dbReference>
<dbReference type="RefSeq" id="WP_080523467.1">
    <property type="nucleotide sequence ID" value="NZ_LPUF01000002.1"/>
</dbReference>
<dbReference type="AlphaFoldDB" id="A0A1V8M3K5"/>
<dbReference type="CDD" id="cd00077">
    <property type="entry name" value="HDc"/>
    <property type="match status" value="1"/>
</dbReference>
<dbReference type="InterPro" id="IPR003607">
    <property type="entry name" value="HD/PDEase_dom"/>
</dbReference>
<accession>A0A1V8M3K5</accession>
<dbReference type="InterPro" id="IPR052020">
    <property type="entry name" value="Cyclic_di-GMP/3'3'-cGAMP_PDE"/>
</dbReference>
<gene>
    <name evidence="4" type="ORF">AU255_13340</name>
</gene>
<dbReference type="Pfam" id="PF13487">
    <property type="entry name" value="HD_5"/>
    <property type="match status" value="1"/>
</dbReference>
<comment type="caution">
    <text evidence="4">The sequence shown here is derived from an EMBL/GenBank/DDBJ whole genome shotgun (WGS) entry which is preliminary data.</text>
</comment>
<dbReference type="Gene3D" id="3.40.50.2300">
    <property type="match status" value="1"/>
</dbReference>
<dbReference type="Proteomes" id="UP000191980">
    <property type="component" value="Unassembled WGS sequence"/>
</dbReference>
<dbReference type="SUPFAM" id="SSF52172">
    <property type="entry name" value="CheY-like"/>
    <property type="match status" value="1"/>
</dbReference>
<dbReference type="InterPro" id="IPR001789">
    <property type="entry name" value="Sig_transdc_resp-reg_receiver"/>
</dbReference>
<reference evidence="4 5" key="1">
    <citation type="submission" date="2015-12" db="EMBL/GenBank/DDBJ databases">
        <authorList>
            <person name="Shamseldin A."/>
            <person name="Moawad H."/>
            <person name="Abd El-Rahim W.M."/>
            <person name="Sadowsky M.J."/>
        </authorList>
    </citation>
    <scope>NUCLEOTIDE SEQUENCE [LARGE SCALE GENOMIC DNA]</scope>
    <source>
        <strain evidence="4 5">WF1</strain>
    </source>
</reference>
<dbReference type="EMBL" id="LPUF01000002">
    <property type="protein sequence ID" value="OQK16088.1"/>
    <property type="molecule type" value="Genomic_DNA"/>
</dbReference>
<keyword evidence="5" id="KW-1185">Reference proteome</keyword>
<sequence>MNENRVATLLIVDDTPENIDVLNGILKQEYKIKVASNGEKALKIAQSEPAPDLILLDIMMPEMDGYEVCKRLKANFVTAKIPVIFVTAKGETADESLGFDIGAVDYITKPVSPPLVLRRVRTQLSLYDEKRLLDEMVKERTKELEKTRLQIIQHLGRAAEYKDNETGMHVIRMSHYAKLLGLAHGMSAEEAELLLNAAPMHDIGKIGIPDRILLKPGKLDAAEWEIMKTHPQMGAEILGSDSSVLLNLARDIALTHHEKWDGSGYPNGLKGEEISIHARIVAIADTFDALTTVRPYKHAWLVEDAINLLKKGAGSDFDPELVDKFLSIMPQIMEIKDQYAEITVEYLE</sequence>
<dbReference type="InterPro" id="IPR037522">
    <property type="entry name" value="HD_GYP_dom"/>
</dbReference>
<protein>
    <submittedName>
        <fullName evidence="4">Two-component system response regulator</fullName>
    </submittedName>
</protein>
<evidence type="ECO:0000259" key="3">
    <source>
        <dbReference type="PROSITE" id="PS51832"/>
    </source>
</evidence>
<organism evidence="4 5">
    <name type="scientific">Methyloprofundus sedimenti</name>
    <dbReference type="NCBI Taxonomy" id="1420851"/>
    <lineage>
        <taxon>Bacteria</taxon>
        <taxon>Pseudomonadati</taxon>
        <taxon>Pseudomonadota</taxon>
        <taxon>Gammaproteobacteria</taxon>
        <taxon>Methylococcales</taxon>
        <taxon>Methylococcaceae</taxon>
        <taxon>Methyloprofundus</taxon>
    </lineage>
</organism>
<dbReference type="PROSITE" id="PS51832">
    <property type="entry name" value="HD_GYP"/>
    <property type="match status" value="1"/>
</dbReference>
<evidence type="ECO:0000313" key="4">
    <source>
        <dbReference type="EMBL" id="OQK16088.1"/>
    </source>
</evidence>
<dbReference type="InterPro" id="IPR011006">
    <property type="entry name" value="CheY-like_superfamily"/>
</dbReference>
<evidence type="ECO:0000256" key="1">
    <source>
        <dbReference type="PROSITE-ProRule" id="PRU00169"/>
    </source>
</evidence>
<dbReference type="STRING" id="1420851.AU255_13340"/>